<dbReference type="InterPro" id="IPR050508">
    <property type="entry name" value="Methyltransf_Superfamily"/>
</dbReference>
<dbReference type="Gene3D" id="3.40.50.150">
    <property type="entry name" value="Vaccinia Virus protein VP39"/>
    <property type="match status" value="1"/>
</dbReference>
<proteinExistence type="predicted"/>
<reference evidence="2 3" key="1">
    <citation type="submission" date="2021-02" db="EMBL/GenBank/DDBJ databases">
        <title>Plant Genome Project.</title>
        <authorList>
            <person name="Zhang R.-G."/>
        </authorList>
    </citation>
    <scope>NUCLEOTIDE SEQUENCE [LARGE SCALE GENOMIC DNA]</scope>
    <source>
        <tissue evidence="2">Leaves</tissue>
    </source>
</reference>
<gene>
    <name evidence="2" type="ORF">JRO89_XS01G0195700</name>
</gene>
<dbReference type="SUPFAM" id="SSF53335">
    <property type="entry name" value="S-adenosyl-L-methionine-dependent methyltransferases"/>
    <property type="match status" value="1"/>
</dbReference>
<keyword evidence="3" id="KW-1185">Reference proteome</keyword>
<comment type="caution">
    <text evidence="2">The sequence shown here is derived from an EMBL/GenBank/DDBJ whole genome shotgun (WGS) entry which is preliminary data.</text>
</comment>
<evidence type="ECO:0000259" key="1">
    <source>
        <dbReference type="Pfam" id="PF13649"/>
    </source>
</evidence>
<dbReference type="InterPro" id="IPR029063">
    <property type="entry name" value="SAM-dependent_MTases_sf"/>
</dbReference>
<dbReference type="PANTHER" id="PTHR42912">
    <property type="entry name" value="METHYLTRANSFERASE"/>
    <property type="match status" value="1"/>
</dbReference>
<name>A0ABQ8ILL0_9ROSI</name>
<dbReference type="Pfam" id="PF13649">
    <property type="entry name" value="Methyltransf_25"/>
    <property type="match status" value="1"/>
</dbReference>
<dbReference type="InterPro" id="IPR041698">
    <property type="entry name" value="Methyltransf_25"/>
</dbReference>
<evidence type="ECO:0000313" key="3">
    <source>
        <dbReference type="Proteomes" id="UP000827721"/>
    </source>
</evidence>
<organism evidence="2 3">
    <name type="scientific">Xanthoceras sorbifolium</name>
    <dbReference type="NCBI Taxonomy" id="99658"/>
    <lineage>
        <taxon>Eukaryota</taxon>
        <taxon>Viridiplantae</taxon>
        <taxon>Streptophyta</taxon>
        <taxon>Embryophyta</taxon>
        <taxon>Tracheophyta</taxon>
        <taxon>Spermatophyta</taxon>
        <taxon>Magnoliopsida</taxon>
        <taxon>eudicotyledons</taxon>
        <taxon>Gunneridae</taxon>
        <taxon>Pentapetalae</taxon>
        <taxon>rosids</taxon>
        <taxon>malvids</taxon>
        <taxon>Sapindales</taxon>
        <taxon>Sapindaceae</taxon>
        <taxon>Xanthoceroideae</taxon>
        <taxon>Xanthoceras</taxon>
    </lineage>
</organism>
<dbReference type="Proteomes" id="UP000827721">
    <property type="component" value="Unassembled WGS sequence"/>
</dbReference>
<protein>
    <recommendedName>
        <fullName evidence="1">Methyltransferase domain-containing protein</fullName>
    </recommendedName>
</protein>
<accession>A0ABQ8ILL0</accession>
<sequence length="371" mass="41747">MALYAPNQKLSLASSTNGNARTRRASRTSKHPVVVRMTASSDVAAYEEGQLERPKWAGETPLSRLVGALISFKPIFSLLKFGARQVLISTAEKNNIPWREMSREILESDVYKEMESIQNPSLVYPDYYLNPFHAYDEGNLSWLAAAEAEAANLSMTRRAIPYASSLDEANHIMRGNWVKAIEQHHQQYSGKIRDILDIGCSVGVSTACLSENFPSAKVTGLDLSPYFLAVAQFKEKRRTPRDNPISWVLLSYAEPLQELWKATSMFECNQNMSLTEHFHECPERAIIGLLREAFRLLRPGGTVAVNDIAPKSKILQELPPVLFTLMKSTEPFLDEYFLTDLEGKMREVGFVNVQTVLTDPRHQTVTATLPH</sequence>
<evidence type="ECO:0000313" key="2">
    <source>
        <dbReference type="EMBL" id="KAH7577032.1"/>
    </source>
</evidence>
<dbReference type="CDD" id="cd02440">
    <property type="entry name" value="AdoMet_MTases"/>
    <property type="match status" value="1"/>
</dbReference>
<feature type="domain" description="Methyltransferase" evidence="1">
    <location>
        <begin position="195"/>
        <end position="301"/>
    </location>
</feature>
<dbReference type="PANTHER" id="PTHR42912:SF80">
    <property type="entry name" value="METHYLTRANSFERASE DOMAIN-CONTAINING PROTEIN"/>
    <property type="match status" value="1"/>
</dbReference>
<dbReference type="EMBL" id="JAFEMO010000001">
    <property type="protein sequence ID" value="KAH7577032.1"/>
    <property type="molecule type" value="Genomic_DNA"/>
</dbReference>